<evidence type="ECO:0000313" key="2">
    <source>
        <dbReference type="EMBL" id="CAL6028373.1"/>
    </source>
</evidence>
<dbReference type="Gene3D" id="3.40.50.1820">
    <property type="entry name" value="alpha/beta hydrolase"/>
    <property type="match status" value="1"/>
</dbReference>
<dbReference type="InterPro" id="IPR029058">
    <property type="entry name" value="AB_hydrolase_fold"/>
</dbReference>
<dbReference type="EMBL" id="CAXDID020000107">
    <property type="protein sequence ID" value="CAL6028373.1"/>
    <property type="molecule type" value="Genomic_DNA"/>
</dbReference>
<sequence length="54" mass="6454">MEERDIYQEDLFGLKTLNEQGRIVRIRSGLDHVTYLKDETFIKEQVAPWVKMDV</sequence>
<gene>
    <name evidence="2" type="ORF">HINF_LOCUS31774</name>
    <name evidence="1" type="ORF">HINF_LOCUS41220</name>
</gene>
<accession>A0AA86UD85</accession>
<dbReference type="EMBL" id="CATOUU010000840">
    <property type="protein sequence ID" value="CAI9953575.1"/>
    <property type="molecule type" value="Genomic_DNA"/>
</dbReference>
<reference evidence="2 3" key="2">
    <citation type="submission" date="2024-07" db="EMBL/GenBank/DDBJ databases">
        <authorList>
            <person name="Akdeniz Z."/>
        </authorList>
    </citation>
    <scope>NUCLEOTIDE SEQUENCE [LARGE SCALE GENOMIC DNA]</scope>
</reference>
<reference evidence="1" key="1">
    <citation type="submission" date="2023-06" db="EMBL/GenBank/DDBJ databases">
        <authorList>
            <person name="Kurt Z."/>
        </authorList>
    </citation>
    <scope>NUCLEOTIDE SEQUENCE</scope>
</reference>
<comment type="caution">
    <text evidence="1">The sequence shown here is derived from an EMBL/GenBank/DDBJ whole genome shotgun (WGS) entry which is preliminary data.</text>
</comment>
<dbReference type="Proteomes" id="UP001642409">
    <property type="component" value="Unassembled WGS sequence"/>
</dbReference>
<protein>
    <submittedName>
        <fullName evidence="1">Palmitoyl-protein thioesterase</fullName>
    </submittedName>
    <submittedName>
        <fullName evidence="2">Palmitoyl-protein_thioesterase</fullName>
    </submittedName>
</protein>
<keyword evidence="3" id="KW-1185">Reference proteome</keyword>
<organism evidence="1">
    <name type="scientific">Hexamita inflata</name>
    <dbReference type="NCBI Taxonomy" id="28002"/>
    <lineage>
        <taxon>Eukaryota</taxon>
        <taxon>Metamonada</taxon>
        <taxon>Diplomonadida</taxon>
        <taxon>Hexamitidae</taxon>
        <taxon>Hexamitinae</taxon>
        <taxon>Hexamita</taxon>
    </lineage>
</organism>
<proteinExistence type="predicted"/>
<evidence type="ECO:0000313" key="1">
    <source>
        <dbReference type="EMBL" id="CAI9953575.1"/>
    </source>
</evidence>
<evidence type="ECO:0000313" key="3">
    <source>
        <dbReference type="Proteomes" id="UP001642409"/>
    </source>
</evidence>
<dbReference type="AlphaFoldDB" id="A0AA86UD85"/>
<name>A0AA86UD85_9EUKA</name>